<gene>
    <name evidence="1" type="ORF">CROQUDRAFT_97339</name>
</gene>
<organism evidence="1 2">
    <name type="scientific">Cronartium quercuum f. sp. fusiforme G11</name>
    <dbReference type="NCBI Taxonomy" id="708437"/>
    <lineage>
        <taxon>Eukaryota</taxon>
        <taxon>Fungi</taxon>
        <taxon>Dikarya</taxon>
        <taxon>Basidiomycota</taxon>
        <taxon>Pucciniomycotina</taxon>
        <taxon>Pucciniomycetes</taxon>
        <taxon>Pucciniales</taxon>
        <taxon>Coleosporiaceae</taxon>
        <taxon>Cronartium</taxon>
    </lineage>
</organism>
<sequence length="90" mass="10080">MYLRWAAQAIPVEFRPTWNVNPLHVSITSGVMNLHIRWFRRGESRWPDRADISLTLTSGPPKSLPGCRHILYLTLGAGAGWGSPTEILIA</sequence>
<reference evidence="1" key="1">
    <citation type="submission" date="2013-11" db="EMBL/GenBank/DDBJ databases">
        <title>Genome sequence of the fusiform rust pathogen reveals effectors for host alternation and coevolution with pine.</title>
        <authorList>
            <consortium name="DOE Joint Genome Institute"/>
            <person name="Smith K."/>
            <person name="Pendleton A."/>
            <person name="Kubisiak T."/>
            <person name="Anderson C."/>
            <person name="Salamov A."/>
            <person name="Aerts A."/>
            <person name="Riley R."/>
            <person name="Clum A."/>
            <person name="Lindquist E."/>
            <person name="Ence D."/>
            <person name="Campbell M."/>
            <person name="Kronenberg Z."/>
            <person name="Feau N."/>
            <person name="Dhillon B."/>
            <person name="Hamelin R."/>
            <person name="Burleigh J."/>
            <person name="Smith J."/>
            <person name="Yandell M."/>
            <person name="Nelson C."/>
            <person name="Grigoriev I."/>
            <person name="Davis J."/>
        </authorList>
    </citation>
    <scope>NUCLEOTIDE SEQUENCE</scope>
    <source>
        <strain evidence="1">G11</strain>
    </source>
</reference>
<dbReference type="Proteomes" id="UP000886653">
    <property type="component" value="Unassembled WGS sequence"/>
</dbReference>
<dbReference type="AlphaFoldDB" id="A0A9P6N9T9"/>
<name>A0A9P6N9T9_9BASI</name>
<evidence type="ECO:0000313" key="1">
    <source>
        <dbReference type="EMBL" id="KAG0142631.1"/>
    </source>
</evidence>
<proteinExistence type="predicted"/>
<accession>A0A9P6N9T9</accession>
<keyword evidence="2" id="KW-1185">Reference proteome</keyword>
<comment type="caution">
    <text evidence="1">The sequence shown here is derived from an EMBL/GenBank/DDBJ whole genome shotgun (WGS) entry which is preliminary data.</text>
</comment>
<evidence type="ECO:0000313" key="2">
    <source>
        <dbReference type="Proteomes" id="UP000886653"/>
    </source>
</evidence>
<dbReference type="EMBL" id="MU167343">
    <property type="protein sequence ID" value="KAG0142631.1"/>
    <property type="molecule type" value="Genomic_DNA"/>
</dbReference>
<protein>
    <submittedName>
        <fullName evidence="1">Uncharacterized protein</fullName>
    </submittedName>
</protein>